<dbReference type="OrthoDB" id="2242583at2"/>
<dbReference type="RefSeq" id="WP_085108542.1">
    <property type="nucleotide sequence ID" value="NZ_JACKSN010000177.1"/>
</dbReference>
<evidence type="ECO:0000313" key="3">
    <source>
        <dbReference type="Proteomes" id="UP000193090"/>
    </source>
</evidence>
<sequence length="255" mass="26503">MFAALLSRLSRIRVTLGYTAALVTVAAALVALDPHTRHRIVHDASTNLHNLGAGRLGTLFDSAFITDAAPIAVWLPGLVCLLALAELCWHGGRLILTFITGHVVATLLVAAGLAVAVHRGWLPMSVTRASDVGMSYGAMAVFGALAPAVAPRWRPAWLGWWLPVVAVAALLGGEFTDVGHATAVILGMLMGIRLPRPDRWTTTRLALLAVAAVFAFVVLAHSATTVAAAAGLGTVGAMLGSRVGRPRAASPPLRG</sequence>
<feature type="transmembrane region" description="Helical" evidence="1">
    <location>
        <begin position="94"/>
        <end position="117"/>
    </location>
</feature>
<protein>
    <recommendedName>
        <fullName evidence="4">Transmembrane protein</fullName>
    </recommendedName>
</protein>
<feature type="transmembrane region" description="Helical" evidence="1">
    <location>
        <begin position="68"/>
        <end position="87"/>
    </location>
</feature>
<dbReference type="AlphaFoldDB" id="A0A1X2EPV7"/>
<evidence type="ECO:0000313" key="2">
    <source>
        <dbReference type="EMBL" id="ORX08125.1"/>
    </source>
</evidence>
<feature type="transmembrane region" description="Helical" evidence="1">
    <location>
        <begin position="156"/>
        <end position="172"/>
    </location>
</feature>
<comment type="caution">
    <text evidence="2">The sequence shown here is derived from an EMBL/GenBank/DDBJ whole genome shotgun (WGS) entry which is preliminary data.</text>
</comment>
<feature type="transmembrane region" description="Helical" evidence="1">
    <location>
        <begin position="129"/>
        <end position="149"/>
    </location>
</feature>
<proteinExistence type="predicted"/>
<gene>
    <name evidence="2" type="ORF">AWC30_04285</name>
</gene>
<dbReference type="InterPro" id="IPR046862">
    <property type="entry name" value="Rhomboid_2"/>
</dbReference>
<feature type="transmembrane region" description="Helical" evidence="1">
    <location>
        <begin position="206"/>
        <end position="232"/>
    </location>
</feature>
<accession>A0A1X2EPV7</accession>
<dbReference type="EMBL" id="LQPZ01000008">
    <property type="protein sequence ID" value="ORX08125.1"/>
    <property type="molecule type" value="Genomic_DNA"/>
</dbReference>
<keyword evidence="3" id="KW-1185">Reference proteome</keyword>
<keyword evidence="1" id="KW-0812">Transmembrane</keyword>
<keyword evidence="1" id="KW-0472">Membrane</keyword>
<name>A0A1X2EPV7_9MYCO</name>
<dbReference type="STRING" id="1798.AWC30_04285"/>
<feature type="transmembrane region" description="Helical" evidence="1">
    <location>
        <begin position="12"/>
        <end position="32"/>
    </location>
</feature>
<reference evidence="2 3" key="1">
    <citation type="submission" date="2016-01" db="EMBL/GenBank/DDBJ databases">
        <title>The new phylogeny of the genus Mycobacterium.</title>
        <authorList>
            <person name="Tarcisio F."/>
            <person name="Conor M."/>
            <person name="Antonella G."/>
            <person name="Elisabetta G."/>
            <person name="Giulia F.S."/>
            <person name="Sara T."/>
            <person name="Anna F."/>
            <person name="Clotilde B."/>
            <person name="Roberto B."/>
            <person name="Veronica D.S."/>
            <person name="Fabio R."/>
            <person name="Monica P."/>
            <person name="Olivier J."/>
            <person name="Enrico T."/>
            <person name="Nicola S."/>
        </authorList>
    </citation>
    <scope>NUCLEOTIDE SEQUENCE [LARGE SCALE GENOMIC DNA]</scope>
    <source>
        <strain evidence="2 3">DSM 44153</strain>
    </source>
</reference>
<organism evidence="2 3">
    <name type="scientific">Mycolicibacillus trivialis</name>
    <dbReference type="NCBI Taxonomy" id="1798"/>
    <lineage>
        <taxon>Bacteria</taxon>
        <taxon>Bacillati</taxon>
        <taxon>Actinomycetota</taxon>
        <taxon>Actinomycetes</taxon>
        <taxon>Mycobacteriales</taxon>
        <taxon>Mycobacteriaceae</taxon>
        <taxon>Mycolicibacillus</taxon>
    </lineage>
</organism>
<evidence type="ECO:0000256" key="1">
    <source>
        <dbReference type="SAM" id="Phobius"/>
    </source>
</evidence>
<dbReference type="Proteomes" id="UP000193090">
    <property type="component" value="Unassembled WGS sequence"/>
</dbReference>
<feature type="transmembrane region" description="Helical" evidence="1">
    <location>
        <begin position="178"/>
        <end position="194"/>
    </location>
</feature>
<evidence type="ECO:0008006" key="4">
    <source>
        <dbReference type="Google" id="ProtNLM"/>
    </source>
</evidence>
<keyword evidence="1" id="KW-1133">Transmembrane helix</keyword>
<dbReference type="Pfam" id="PF20401">
    <property type="entry name" value="Rhomboid_2"/>
    <property type="match status" value="1"/>
</dbReference>